<keyword evidence="7" id="KW-0997">Cell inner membrane</keyword>
<evidence type="ECO:0000256" key="1">
    <source>
        <dbReference type="ARBA" id="ARBA00004651"/>
    </source>
</evidence>
<dbReference type="GO" id="GO:0005886">
    <property type="term" value="C:plasma membrane"/>
    <property type="evidence" value="ECO:0007669"/>
    <property type="project" value="UniProtKB-SubCell"/>
</dbReference>
<keyword evidence="6 7" id="KW-0472">Membrane</keyword>
<feature type="region of interest" description="Disordered" evidence="8">
    <location>
        <begin position="294"/>
        <end position="338"/>
    </location>
</feature>
<dbReference type="Proteomes" id="UP000245911">
    <property type="component" value="Unassembled WGS sequence"/>
</dbReference>
<comment type="similarity">
    <text evidence="2 7">Belongs to the MscS (TC 1.A.23) family.</text>
</comment>
<dbReference type="InterPro" id="IPR045275">
    <property type="entry name" value="MscS_archaea/bacteria_type"/>
</dbReference>
<evidence type="ECO:0000313" key="12">
    <source>
        <dbReference type="Proteomes" id="UP000245911"/>
    </source>
</evidence>
<organism evidence="11 12">
    <name type="scientific">Pararhodobacter oceanensis</name>
    <dbReference type="NCBI Taxonomy" id="2172121"/>
    <lineage>
        <taxon>Bacteria</taxon>
        <taxon>Pseudomonadati</taxon>
        <taxon>Pseudomonadota</taxon>
        <taxon>Alphaproteobacteria</taxon>
        <taxon>Rhodobacterales</taxon>
        <taxon>Paracoccaceae</taxon>
        <taxon>Pararhodobacter</taxon>
    </lineage>
</organism>
<dbReference type="InterPro" id="IPR023408">
    <property type="entry name" value="MscS_beta-dom_sf"/>
</dbReference>
<evidence type="ECO:0000256" key="5">
    <source>
        <dbReference type="ARBA" id="ARBA00022989"/>
    </source>
</evidence>
<dbReference type="RefSeq" id="WP_116558473.1">
    <property type="nucleotide sequence ID" value="NZ_QDKM01000004.1"/>
</dbReference>
<keyword evidence="4 7" id="KW-0812">Transmembrane</keyword>
<dbReference type="Gene3D" id="2.30.30.60">
    <property type="match status" value="1"/>
</dbReference>
<dbReference type="InterPro" id="IPR010920">
    <property type="entry name" value="LSM_dom_sf"/>
</dbReference>
<evidence type="ECO:0000256" key="6">
    <source>
        <dbReference type="ARBA" id="ARBA00023136"/>
    </source>
</evidence>
<keyword evidence="5 7" id="KW-1133">Transmembrane helix</keyword>
<dbReference type="Gene3D" id="3.30.70.100">
    <property type="match status" value="1"/>
</dbReference>
<dbReference type="EMBL" id="QDKM01000004">
    <property type="protein sequence ID" value="PVH28638.1"/>
    <property type="molecule type" value="Genomic_DNA"/>
</dbReference>
<proteinExistence type="inferred from homology"/>
<sequence>MRIKHAYRRLLWPALLTLLSLLLVLTPWLLRDRFGEFESLPQAVTALAYFAAAWLISRIAALALDQAASKRRPYPRLLKDMVAVLLFMVAFIAATSLYLGQGAFGTLAGSGLVLALLGFAIRNVVADTLSGIALGVEGPFRIGDWVDIDALARGKVIEIGWRTTRLLTRDHAYVILPNSQIARQRITNYSAPKPQYRAQVNVTLDHSMPIQQARALLLSALKEAKHIQQDPAPDVRVTAYEEGGITYAIRYWLSRFDRDVDCRDEVFRRVDEALREAGSVAPYRRIAVITGSEAPPVPPLAKAPEAGEVVAETATADPSVEHATDSTPRSGRPAGRLP</sequence>
<dbReference type="PANTHER" id="PTHR30221:SF1">
    <property type="entry name" value="SMALL-CONDUCTANCE MECHANOSENSITIVE CHANNEL"/>
    <property type="match status" value="1"/>
</dbReference>
<name>A0A2T8HT60_9RHOB</name>
<dbReference type="AlphaFoldDB" id="A0A2T8HT60"/>
<comment type="subcellular location">
    <subcellularLocation>
        <location evidence="7">Cell inner membrane</location>
        <topology evidence="7">Multi-pass membrane protein</topology>
    </subcellularLocation>
    <subcellularLocation>
        <location evidence="1">Cell membrane</location>
        <topology evidence="1">Multi-pass membrane protein</topology>
    </subcellularLocation>
</comment>
<evidence type="ECO:0000256" key="7">
    <source>
        <dbReference type="RuleBase" id="RU369025"/>
    </source>
</evidence>
<dbReference type="Pfam" id="PF21082">
    <property type="entry name" value="MS_channel_3rd"/>
    <property type="match status" value="1"/>
</dbReference>
<comment type="caution">
    <text evidence="11">The sequence shown here is derived from an EMBL/GenBank/DDBJ whole genome shotgun (WGS) entry which is preliminary data.</text>
</comment>
<comment type="caution">
    <text evidence="7">Lacks conserved residue(s) required for the propagation of feature annotation.</text>
</comment>
<keyword evidence="7" id="KW-0406">Ion transport</keyword>
<feature type="transmembrane region" description="Helical" evidence="7">
    <location>
        <begin position="47"/>
        <end position="65"/>
    </location>
</feature>
<dbReference type="InterPro" id="IPR049278">
    <property type="entry name" value="MS_channel_C"/>
</dbReference>
<comment type="subunit">
    <text evidence="7">Homoheptamer.</text>
</comment>
<keyword evidence="7" id="KW-0813">Transport</keyword>
<evidence type="ECO:0000256" key="2">
    <source>
        <dbReference type="ARBA" id="ARBA00008017"/>
    </source>
</evidence>
<gene>
    <name evidence="11" type="ORF">DDE20_10595</name>
</gene>
<feature type="domain" description="Mechanosensitive ion channel MscS C-terminal" evidence="10">
    <location>
        <begin position="200"/>
        <end position="278"/>
    </location>
</feature>
<dbReference type="SUPFAM" id="SSF82689">
    <property type="entry name" value="Mechanosensitive channel protein MscS (YggB), C-terminal domain"/>
    <property type="match status" value="1"/>
</dbReference>
<dbReference type="PANTHER" id="PTHR30221">
    <property type="entry name" value="SMALL-CONDUCTANCE MECHANOSENSITIVE CHANNEL"/>
    <property type="match status" value="1"/>
</dbReference>
<evidence type="ECO:0000313" key="11">
    <source>
        <dbReference type="EMBL" id="PVH28638.1"/>
    </source>
</evidence>
<dbReference type="SUPFAM" id="SSF50182">
    <property type="entry name" value="Sm-like ribonucleoproteins"/>
    <property type="match status" value="1"/>
</dbReference>
<keyword evidence="12" id="KW-1185">Reference proteome</keyword>
<dbReference type="InterPro" id="IPR006685">
    <property type="entry name" value="MscS_channel_2nd"/>
</dbReference>
<dbReference type="InterPro" id="IPR011066">
    <property type="entry name" value="MscS_channel_C_sf"/>
</dbReference>
<dbReference type="Pfam" id="PF00924">
    <property type="entry name" value="MS_channel_2nd"/>
    <property type="match status" value="1"/>
</dbReference>
<feature type="compositionally biased region" description="Low complexity" evidence="8">
    <location>
        <begin position="303"/>
        <end position="316"/>
    </location>
</feature>
<evidence type="ECO:0000256" key="8">
    <source>
        <dbReference type="SAM" id="MobiDB-lite"/>
    </source>
</evidence>
<protein>
    <recommendedName>
        <fullName evidence="7">Small-conductance mechanosensitive channel</fullName>
    </recommendedName>
</protein>
<feature type="transmembrane region" description="Helical" evidence="7">
    <location>
        <begin position="77"/>
        <end position="98"/>
    </location>
</feature>
<comment type="function">
    <text evidence="7">Mechanosensitive channel that participates in the regulation of osmotic pressure changes within the cell, opening in response to stretch forces in the membrane lipid bilayer, without the need for other proteins. Contributes to normal resistance to hypoosmotic shock. Forms an ion channel of 1.0 nanosiemens conductance with a slight preference for anions.</text>
</comment>
<evidence type="ECO:0000256" key="4">
    <source>
        <dbReference type="ARBA" id="ARBA00022692"/>
    </source>
</evidence>
<dbReference type="Gene3D" id="1.10.287.1260">
    <property type="match status" value="1"/>
</dbReference>
<keyword evidence="3" id="KW-1003">Cell membrane</keyword>
<feature type="domain" description="Mechanosensitive ion channel MscS" evidence="9">
    <location>
        <begin position="123"/>
        <end position="190"/>
    </location>
</feature>
<dbReference type="OrthoDB" id="9793781at2"/>
<evidence type="ECO:0000256" key="3">
    <source>
        <dbReference type="ARBA" id="ARBA00022475"/>
    </source>
</evidence>
<keyword evidence="7" id="KW-0407">Ion channel</keyword>
<evidence type="ECO:0000259" key="9">
    <source>
        <dbReference type="Pfam" id="PF00924"/>
    </source>
</evidence>
<reference evidence="11 12" key="1">
    <citation type="submission" date="2018-04" db="EMBL/GenBank/DDBJ databases">
        <title>Pararhodobacter oceanense sp. nov., isolated from marine intertidal sediment.</title>
        <authorList>
            <person name="Wang X.-L."/>
            <person name="Du Z.-J."/>
        </authorList>
    </citation>
    <scope>NUCLEOTIDE SEQUENCE [LARGE SCALE GENOMIC DNA]</scope>
    <source>
        <strain evidence="11 12">AM505</strain>
    </source>
</reference>
<evidence type="ECO:0000259" key="10">
    <source>
        <dbReference type="Pfam" id="PF21082"/>
    </source>
</evidence>
<dbReference type="GO" id="GO:0008381">
    <property type="term" value="F:mechanosensitive monoatomic ion channel activity"/>
    <property type="evidence" value="ECO:0007669"/>
    <property type="project" value="InterPro"/>
</dbReference>
<accession>A0A2T8HT60</accession>